<proteinExistence type="inferred from homology"/>
<keyword evidence="6 7" id="KW-0472">Membrane</keyword>
<protein>
    <recommendedName>
        <fullName evidence="7">UPF0056 membrane protein</fullName>
    </recommendedName>
</protein>
<dbReference type="PANTHER" id="PTHR33508:SF1">
    <property type="entry name" value="UPF0056 MEMBRANE PROTEIN YHCE"/>
    <property type="match status" value="1"/>
</dbReference>
<reference evidence="8 9" key="1">
    <citation type="submission" date="2016-11" db="EMBL/GenBank/DDBJ databases">
        <authorList>
            <person name="Varghese N."/>
            <person name="Submissions S."/>
        </authorList>
    </citation>
    <scope>NUCLEOTIDE SEQUENCE [LARGE SCALE GENOMIC DNA]</scope>
    <source>
        <strain evidence="8 9">DSM 29341</strain>
    </source>
</reference>
<feature type="transmembrane region" description="Helical" evidence="7">
    <location>
        <begin position="6"/>
        <end position="29"/>
    </location>
</feature>
<keyword evidence="9" id="KW-1185">Reference proteome</keyword>
<evidence type="ECO:0000313" key="8">
    <source>
        <dbReference type="EMBL" id="SHE97946.1"/>
    </source>
</evidence>
<feature type="transmembrane region" description="Helical" evidence="7">
    <location>
        <begin position="181"/>
        <end position="199"/>
    </location>
</feature>
<dbReference type="AlphaFoldDB" id="A0A1M4XX66"/>
<name>A0A1M4XX66_9RHOB</name>
<comment type="subcellular location">
    <subcellularLocation>
        <location evidence="1 7">Cell membrane</location>
        <topology evidence="1 7">Multi-pass membrane protein</topology>
    </subcellularLocation>
</comment>
<evidence type="ECO:0000256" key="3">
    <source>
        <dbReference type="ARBA" id="ARBA00022475"/>
    </source>
</evidence>
<dbReference type="GO" id="GO:0005886">
    <property type="term" value="C:plasma membrane"/>
    <property type="evidence" value="ECO:0007669"/>
    <property type="project" value="UniProtKB-SubCell"/>
</dbReference>
<evidence type="ECO:0000256" key="5">
    <source>
        <dbReference type="ARBA" id="ARBA00022989"/>
    </source>
</evidence>
<organism evidence="8 9">
    <name type="scientific">Ruegeria intermedia</name>
    <dbReference type="NCBI Taxonomy" id="996115"/>
    <lineage>
        <taxon>Bacteria</taxon>
        <taxon>Pseudomonadati</taxon>
        <taxon>Pseudomonadota</taxon>
        <taxon>Alphaproteobacteria</taxon>
        <taxon>Rhodobacterales</taxon>
        <taxon>Roseobacteraceae</taxon>
        <taxon>Ruegeria</taxon>
    </lineage>
</organism>
<keyword evidence="4 7" id="KW-0812">Transmembrane</keyword>
<evidence type="ECO:0000256" key="1">
    <source>
        <dbReference type="ARBA" id="ARBA00004651"/>
    </source>
</evidence>
<comment type="similarity">
    <text evidence="2 7">Belongs to the UPF0056 (MarC) family.</text>
</comment>
<evidence type="ECO:0000313" key="9">
    <source>
        <dbReference type="Proteomes" id="UP000325134"/>
    </source>
</evidence>
<dbReference type="NCBIfam" id="TIGR00427">
    <property type="entry name" value="NAAT family transporter"/>
    <property type="match status" value="1"/>
</dbReference>
<dbReference type="EMBL" id="FQVK01000013">
    <property type="protein sequence ID" value="SHE97946.1"/>
    <property type="molecule type" value="Genomic_DNA"/>
</dbReference>
<evidence type="ECO:0000256" key="4">
    <source>
        <dbReference type="ARBA" id="ARBA00022692"/>
    </source>
</evidence>
<feature type="transmembrane region" description="Helical" evidence="7">
    <location>
        <begin position="146"/>
        <end position="169"/>
    </location>
</feature>
<dbReference type="OrthoDB" id="21094at2"/>
<dbReference type="Proteomes" id="UP000325134">
    <property type="component" value="Unassembled WGS sequence"/>
</dbReference>
<evidence type="ECO:0000256" key="7">
    <source>
        <dbReference type="RuleBase" id="RU362048"/>
    </source>
</evidence>
<feature type="transmembrane region" description="Helical" evidence="7">
    <location>
        <begin position="114"/>
        <end position="140"/>
    </location>
</feature>
<sequence length="210" mass="21959">MDLTLATGFFGALFAIMNPITNLPVFLSVTEGLDLGDQRKVAVKTALYCLVLGGLFAILGNQILGLFGISVNDLRVAGGLVVLLFGLNMLNGGETSAHHGTDSEKQAYPAPETVAFYPLTFPILVGPGTITTVILFAHHVGNVADAMLYAGVFSGVTLLLLVTFWNAAALGRRLSDNARVIMSRLMGMILSAIAVGMIADGLKALLPGLA</sequence>
<feature type="transmembrane region" description="Helical" evidence="7">
    <location>
        <begin position="76"/>
        <end position="93"/>
    </location>
</feature>
<keyword evidence="3" id="KW-1003">Cell membrane</keyword>
<dbReference type="PANTHER" id="PTHR33508">
    <property type="entry name" value="UPF0056 MEMBRANE PROTEIN YHCE"/>
    <property type="match status" value="1"/>
</dbReference>
<gene>
    <name evidence="8" type="ORF">SAMN05444279_11334</name>
</gene>
<dbReference type="RefSeq" id="WP_149776048.1">
    <property type="nucleotide sequence ID" value="NZ_FQVK01000013.1"/>
</dbReference>
<dbReference type="InterPro" id="IPR002771">
    <property type="entry name" value="Multi_antbiot-R_MarC"/>
</dbReference>
<dbReference type="Pfam" id="PF01914">
    <property type="entry name" value="MarC"/>
    <property type="match status" value="1"/>
</dbReference>
<evidence type="ECO:0000256" key="6">
    <source>
        <dbReference type="ARBA" id="ARBA00023136"/>
    </source>
</evidence>
<feature type="transmembrane region" description="Helical" evidence="7">
    <location>
        <begin position="41"/>
        <end position="64"/>
    </location>
</feature>
<evidence type="ECO:0000256" key="2">
    <source>
        <dbReference type="ARBA" id="ARBA00009784"/>
    </source>
</evidence>
<accession>A0A1M4XX66</accession>
<keyword evidence="5 7" id="KW-1133">Transmembrane helix</keyword>